<dbReference type="InterPro" id="IPR054710">
    <property type="entry name" value="Tri101-like_N"/>
</dbReference>
<evidence type="ECO:0000313" key="4">
    <source>
        <dbReference type="EMBL" id="KAF3761878.1"/>
    </source>
</evidence>
<dbReference type="InterPro" id="IPR051283">
    <property type="entry name" value="Sec_Metabolite_Acyltrans"/>
</dbReference>
<dbReference type="Pfam" id="PF22664">
    <property type="entry name" value="TRI-like_N"/>
    <property type="match status" value="1"/>
</dbReference>
<evidence type="ECO:0000259" key="3">
    <source>
        <dbReference type="Pfam" id="PF22664"/>
    </source>
</evidence>
<dbReference type="PANTHER" id="PTHR31896:SF13">
    <property type="entry name" value="TRICHOTHECENE 3-O-ACETYLTRANSFERASE"/>
    <property type="match status" value="1"/>
</dbReference>
<feature type="region of interest" description="Disordered" evidence="2">
    <location>
        <begin position="277"/>
        <end position="307"/>
    </location>
</feature>
<reference evidence="4" key="1">
    <citation type="journal article" date="2020" name="Phytopathology">
        <title>Genome sequence of the chestnut blight fungus Cryphonectria parasitica EP155: A fundamental resource for an archetypical invasive plant pathogen.</title>
        <authorList>
            <person name="Crouch J.A."/>
            <person name="Dawe A."/>
            <person name="Aerts A."/>
            <person name="Barry K."/>
            <person name="Churchill A.C.L."/>
            <person name="Grimwood J."/>
            <person name="Hillman B."/>
            <person name="Milgroom M.G."/>
            <person name="Pangilinan J."/>
            <person name="Smith M."/>
            <person name="Salamov A."/>
            <person name="Schmutz J."/>
            <person name="Yadav J."/>
            <person name="Grigoriev I.V."/>
            <person name="Nuss D."/>
        </authorList>
    </citation>
    <scope>NUCLEOTIDE SEQUENCE</scope>
    <source>
        <strain evidence="4">EP155</strain>
    </source>
</reference>
<dbReference type="AlphaFoldDB" id="A0A9P4XVQ6"/>
<dbReference type="GeneID" id="63838915"/>
<feature type="compositionally biased region" description="Low complexity" evidence="2">
    <location>
        <begin position="297"/>
        <end position="306"/>
    </location>
</feature>
<protein>
    <recommendedName>
        <fullName evidence="3">Trichothecene 3-O-acetyltransferase-like N-terminal domain-containing protein</fullName>
    </recommendedName>
</protein>
<dbReference type="GO" id="GO:0016740">
    <property type="term" value="F:transferase activity"/>
    <property type="evidence" value="ECO:0007669"/>
    <property type="project" value="UniProtKB-KW"/>
</dbReference>
<gene>
    <name evidence="4" type="ORF">M406DRAFT_342569</name>
</gene>
<dbReference type="Proteomes" id="UP000803844">
    <property type="component" value="Unassembled WGS sequence"/>
</dbReference>
<sequence>MGSVAALEEVYQIYPSGWQDDPDEERIKLSLFDPIILVTYCQFALYFRLDDDDDDDGDSDSHEQQRKRERIAKVLKLGLAKTLSQVRHFCGTIEKDPEGGFSFVKRRDTSIKYVVKSLEGPAYPSFGDIERASFSCRSLGDLSEYSIAELPYGEGRPESDPNNSPVISGFQLNFVRGGAVLSSHIHHWATDLVGWSNFIRQLADNCRAIHTANADKDATASIQWPPWDPSCIDLSHYTEQLPTSALIDGPPIEARHPGHPEKQQTLLFHVSPSSAARLKQAAQPAGSDKEEDGPLLSSSSSSSSSSTTWISTYDAMCAFAWRHLTRARLPYYKPDPSSQAPWFGEAINMRPRITNPAPPRRMARNMAVGGFSDAPGPGGPSLPTIGDLAHDAPLAALAQYVRRLTSSVTQAHVEALLAWIATLRDKQSASFNLMSKPPMTLFVTDHRAADVSGCDFGFGRPVVHRFLTGGDVSANMTLVYPPAAAAAEEEEGLIWCISVEEDIVPTLLADKEFGKFFEYRGLD</sequence>
<feature type="domain" description="Trichothecene 3-O-acetyltransferase-like N-terminal" evidence="3">
    <location>
        <begin position="64"/>
        <end position="206"/>
    </location>
</feature>
<accession>A0A9P4XVQ6</accession>
<evidence type="ECO:0000313" key="5">
    <source>
        <dbReference type="Proteomes" id="UP000803844"/>
    </source>
</evidence>
<dbReference type="PANTHER" id="PTHR31896">
    <property type="entry name" value="FAMILY REGULATORY PROTEIN, PUTATIVE (AFU_ORTHOLOGUE AFUA_3G14730)-RELATED"/>
    <property type="match status" value="1"/>
</dbReference>
<dbReference type="EMBL" id="MU032351">
    <property type="protein sequence ID" value="KAF3761878.1"/>
    <property type="molecule type" value="Genomic_DNA"/>
</dbReference>
<evidence type="ECO:0000256" key="1">
    <source>
        <dbReference type="ARBA" id="ARBA00022679"/>
    </source>
</evidence>
<dbReference type="RefSeq" id="XP_040772857.1">
    <property type="nucleotide sequence ID" value="XM_040921786.1"/>
</dbReference>
<keyword evidence="1" id="KW-0808">Transferase</keyword>
<dbReference type="Gene3D" id="3.30.559.10">
    <property type="entry name" value="Chloramphenicol acetyltransferase-like domain"/>
    <property type="match status" value="2"/>
</dbReference>
<organism evidence="4 5">
    <name type="scientific">Cryphonectria parasitica (strain ATCC 38755 / EP155)</name>
    <dbReference type="NCBI Taxonomy" id="660469"/>
    <lineage>
        <taxon>Eukaryota</taxon>
        <taxon>Fungi</taxon>
        <taxon>Dikarya</taxon>
        <taxon>Ascomycota</taxon>
        <taxon>Pezizomycotina</taxon>
        <taxon>Sordariomycetes</taxon>
        <taxon>Sordariomycetidae</taxon>
        <taxon>Diaporthales</taxon>
        <taxon>Cryphonectriaceae</taxon>
        <taxon>Cryphonectria-Endothia species complex</taxon>
        <taxon>Cryphonectria</taxon>
    </lineage>
</organism>
<keyword evidence="5" id="KW-1185">Reference proteome</keyword>
<dbReference type="InterPro" id="IPR023213">
    <property type="entry name" value="CAT-like_dom_sf"/>
</dbReference>
<dbReference type="OrthoDB" id="671439at2759"/>
<name>A0A9P4XVQ6_CRYP1</name>
<evidence type="ECO:0000256" key="2">
    <source>
        <dbReference type="SAM" id="MobiDB-lite"/>
    </source>
</evidence>
<proteinExistence type="predicted"/>
<comment type="caution">
    <text evidence="4">The sequence shown here is derived from an EMBL/GenBank/DDBJ whole genome shotgun (WGS) entry which is preliminary data.</text>
</comment>